<sequence>MQHRAAIAQAGDAPAIQQMSVDTGDLLRGVCAQAERAARELIDELERL</sequence>
<accession>A0A645BIR7</accession>
<protein>
    <submittedName>
        <fullName evidence="1">Uncharacterized protein</fullName>
    </submittedName>
</protein>
<comment type="caution">
    <text evidence="1">The sequence shown here is derived from an EMBL/GenBank/DDBJ whole genome shotgun (WGS) entry which is preliminary data.</text>
</comment>
<reference evidence="1" key="1">
    <citation type="submission" date="2019-08" db="EMBL/GenBank/DDBJ databases">
        <authorList>
            <person name="Kucharzyk K."/>
            <person name="Murdoch R.W."/>
            <person name="Higgins S."/>
            <person name="Loffler F."/>
        </authorList>
    </citation>
    <scope>NUCLEOTIDE SEQUENCE</scope>
</reference>
<proteinExistence type="predicted"/>
<dbReference type="AlphaFoldDB" id="A0A645BIR7"/>
<gene>
    <name evidence="1" type="ORF">SDC9_111870</name>
</gene>
<name>A0A645BIR7_9ZZZZ</name>
<dbReference type="EMBL" id="VSSQ01020259">
    <property type="protein sequence ID" value="MPM64978.1"/>
    <property type="molecule type" value="Genomic_DNA"/>
</dbReference>
<evidence type="ECO:0000313" key="1">
    <source>
        <dbReference type="EMBL" id="MPM64978.1"/>
    </source>
</evidence>
<organism evidence="1">
    <name type="scientific">bioreactor metagenome</name>
    <dbReference type="NCBI Taxonomy" id="1076179"/>
    <lineage>
        <taxon>unclassified sequences</taxon>
        <taxon>metagenomes</taxon>
        <taxon>ecological metagenomes</taxon>
    </lineage>
</organism>